<reference evidence="1 2" key="1">
    <citation type="submission" date="2015-03" db="EMBL/GenBank/DDBJ databases">
        <title>Draft genome sequences of two protease-producing strains of Arsukibacterium isolated from two cold and alkaline environments.</title>
        <authorList>
            <person name="Lylloff J.E."/>
            <person name="Skov L.B."/>
            <person name="Jepsen M."/>
            <person name="Hallin P.F."/>
            <person name="Sorensen S.J."/>
            <person name="Stougaard P."/>
            <person name="Glaring M.A."/>
        </authorList>
    </citation>
    <scope>NUCLEOTIDE SEQUENCE [LARGE SCALE GENOMIC DNA]</scope>
    <source>
        <strain evidence="1 2">GCM72</strain>
    </source>
</reference>
<dbReference type="Proteomes" id="UP000034228">
    <property type="component" value="Unassembled WGS sequence"/>
</dbReference>
<comment type="caution">
    <text evidence="1">The sequence shown here is derived from an EMBL/GenBank/DDBJ whole genome shotgun (WGS) entry which is preliminary data.</text>
</comment>
<dbReference type="Pfam" id="PF14305">
    <property type="entry name" value="ATPgrasp_TupA"/>
    <property type="match status" value="1"/>
</dbReference>
<gene>
    <name evidence="1" type="ORF">WG68_02375</name>
</gene>
<keyword evidence="2" id="KW-1185">Reference proteome</keyword>
<sequence>MFNKVLFVLDIKIVLGAMTRFLSDDAFCKMVFFLKNRRLLNLAEPRTFSEKLYWLKLRTDMASLSRYADKVAVRHYVQEKIGADVLVPVIGIYATAEQFNLAAMPERFVLKLNSASGFNLIVTDKTRYSEAQIRRLISKWLQVDFYRITRERQYQPITNKVIAEHFLDVEQGKALLDYKVYCFNGQPEMIQVISERSGFAQSHTYYDVQWDLLDIYRKEYGAGQALAKPEKLAELLAYAAALAQDFSFSRIDFYIIKQKIYFGEITFIPANANLQFLPAAKDLALARKISISE</sequence>
<proteinExistence type="predicted"/>
<organism evidence="1 2">
    <name type="scientific">Arsukibacterium ikkense</name>
    <dbReference type="NCBI Taxonomy" id="336831"/>
    <lineage>
        <taxon>Bacteria</taxon>
        <taxon>Pseudomonadati</taxon>
        <taxon>Pseudomonadota</taxon>
        <taxon>Gammaproteobacteria</taxon>
        <taxon>Chromatiales</taxon>
        <taxon>Chromatiaceae</taxon>
        <taxon>Arsukibacterium</taxon>
    </lineage>
</organism>
<accession>A0A0M2V7J0</accession>
<evidence type="ECO:0000313" key="2">
    <source>
        <dbReference type="Proteomes" id="UP000034228"/>
    </source>
</evidence>
<name>A0A0M2V7J0_9GAMM</name>
<dbReference type="AlphaFoldDB" id="A0A0M2V7J0"/>
<dbReference type="STRING" id="336831.WG68_02375"/>
<evidence type="ECO:0000313" key="1">
    <source>
        <dbReference type="EMBL" id="KKO46812.1"/>
    </source>
</evidence>
<dbReference type="EMBL" id="LAHO01000002">
    <property type="protein sequence ID" value="KKO46812.1"/>
    <property type="molecule type" value="Genomic_DNA"/>
</dbReference>
<protein>
    <submittedName>
        <fullName evidence="1">Uncharacterized protein</fullName>
    </submittedName>
</protein>
<dbReference type="InterPro" id="IPR029465">
    <property type="entry name" value="ATPgrasp_TupA"/>
</dbReference>
<dbReference type="RefSeq" id="WP_046556059.1">
    <property type="nucleotide sequence ID" value="NZ_LAHO01000002.1"/>
</dbReference>
<dbReference type="OrthoDB" id="9791827at2"/>